<evidence type="ECO:0000256" key="7">
    <source>
        <dbReference type="PROSITE-ProRule" id="PRU00169"/>
    </source>
</evidence>
<dbReference type="SMART" id="SM00862">
    <property type="entry name" value="Trans_reg_C"/>
    <property type="match status" value="1"/>
</dbReference>
<feature type="modified residue" description="4-aspartylphosphate" evidence="7">
    <location>
        <position position="48"/>
    </location>
</feature>
<evidence type="ECO:0000256" key="1">
    <source>
        <dbReference type="ARBA" id="ARBA00004496"/>
    </source>
</evidence>
<dbReference type="InterPro" id="IPR036388">
    <property type="entry name" value="WH-like_DNA-bd_sf"/>
</dbReference>
<dbReference type="PANTHER" id="PTHR48111:SF26">
    <property type="entry name" value="STAGE 0 SPORULATION PROTEIN A HOMOLOG"/>
    <property type="match status" value="1"/>
</dbReference>
<dbReference type="InterPro" id="IPR011006">
    <property type="entry name" value="CheY-like_superfamily"/>
</dbReference>
<dbReference type="Pfam" id="PF00486">
    <property type="entry name" value="Trans_reg_C"/>
    <property type="match status" value="1"/>
</dbReference>
<evidence type="ECO:0000313" key="11">
    <source>
        <dbReference type="EMBL" id="MCJ8014571.1"/>
    </source>
</evidence>
<keyword evidence="2 7" id="KW-0597">Phosphoprotein</keyword>
<comment type="caution">
    <text evidence="11">The sequence shown here is derived from an EMBL/GenBank/DDBJ whole genome shotgun (WGS) entry which is preliminary data.</text>
</comment>
<keyword evidence="4" id="KW-0805">Transcription regulation</keyword>
<dbReference type="FunFam" id="1.10.10.10:FF:000018">
    <property type="entry name" value="DNA-binding response regulator ResD"/>
    <property type="match status" value="1"/>
</dbReference>
<protein>
    <submittedName>
        <fullName evidence="11">Response regulator transcription factor</fullName>
    </submittedName>
</protein>
<dbReference type="GO" id="GO:0000156">
    <property type="term" value="F:phosphorelay response regulator activity"/>
    <property type="evidence" value="ECO:0007669"/>
    <property type="project" value="TreeGrafter"/>
</dbReference>
<dbReference type="EMBL" id="JALIRP010000012">
    <property type="protein sequence ID" value="MCJ8014571.1"/>
    <property type="molecule type" value="Genomic_DNA"/>
</dbReference>
<feature type="DNA-binding region" description="OmpR/PhoB-type" evidence="8">
    <location>
        <begin position="129"/>
        <end position="228"/>
    </location>
</feature>
<keyword evidence="5 8" id="KW-0238">DNA-binding</keyword>
<comment type="subcellular location">
    <subcellularLocation>
        <location evidence="1">Cytoplasm</location>
    </subcellularLocation>
</comment>
<evidence type="ECO:0000313" key="12">
    <source>
        <dbReference type="Proteomes" id="UP001139347"/>
    </source>
</evidence>
<organism evidence="11 12">
    <name type="scientific">Paenibacillus mangrovi</name>
    <dbReference type="NCBI Taxonomy" id="2931978"/>
    <lineage>
        <taxon>Bacteria</taxon>
        <taxon>Bacillati</taxon>
        <taxon>Bacillota</taxon>
        <taxon>Bacilli</taxon>
        <taxon>Bacillales</taxon>
        <taxon>Paenibacillaceae</taxon>
        <taxon>Paenibacillus</taxon>
    </lineage>
</organism>
<dbReference type="GO" id="GO:0005829">
    <property type="term" value="C:cytosol"/>
    <property type="evidence" value="ECO:0007669"/>
    <property type="project" value="TreeGrafter"/>
</dbReference>
<dbReference type="Gene3D" id="6.10.250.690">
    <property type="match status" value="1"/>
</dbReference>
<feature type="domain" description="Response regulatory" evidence="9">
    <location>
        <begin position="1"/>
        <end position="112"/>
    </location>
</feature>
<evidence type="ECO:0000256" key="6">
    <source>
        <dbReference type="ARBA" id="ARBA00023163"/>
    </source>
</evidence>
<evidence type="ECO:0000259" key="9">
    <source>
        <dbReference type="PROSITE" id="PS50110"/>
    </source>
</evidence>
<dbReference type="CDD" id="cd00383">
    <property type="entry name" value="trans_reg_C"/>
    <property type="match status" value="1"/>
</dbReference>
<dbReference type="Gene3D" id="1.10.10.10">
    <property type="entry name" value="Winged helix-like DNA-binding domain superfamily/Winged helix DNA-binding domain"/>
    <property type="match status" value="1"/>
</dbReference>
<dbReference type="Pfam" id="PF00072">
    <property type="entry name" value="Response_reg"/>
    <property type="match status" value="1"/>
</dbReference>
<accession>A0A9X1WU03</accession>
<name>A0A9X1WU03_9BACL</name>
<reference evidence="11" key="1">
    <citation type="submission" date="2022-04" db="EMBL/GenBank/DDBJ databases">
        <title>Paenibacillus mangrovi sp. nov., a novel endophytic bacterium isolated from bark of Kandelia candel.</title>
        <authorList>
            <person name="Tuo L."/>
        </authorList>
    </citation>
    <scope>NUCLEOTIDE SEQUENCE</scope>
    <source>
        <strain evidence="11">KQZ6P-2</strain>
    </source>
</reference>
<dbReference type="GO" id="GO:0032993">
    <property type="term" value="C:protein-DNA complex"/>
    <property type="evidence" value="ECO:0007669"/>
    <property type="project" value="TreeGrafter"/>
</dbReference>
<dbReference type="PROSITE" id="PS50110">
    <property type="entry name" value="RESPONSE_REGULATORY"/>
    <property type="match status" value="1"/>
</dbReference>
<evidence type="ECO:0000259" key="10">
    <source>
        <dbReference type="PROSITE" id="PS51755"/>
    </source>
</evidence>
<dbReference type="Proteomes" id="UP001139347">
    <property type="component" value="Unassembled WGS sequence"/>
</dbReference>
<feature type="domain" description="OmpR/PhoB-type" evidence="10">
    <location>
        <begin position="129"/>
        <end position="228"/>
    </location>
</feature>
<proteinExistence type="predicted"/>
<dbReference type="GO" id="GO:0006355">
    <property type="term" value="P:regulation of DNA-templated transcription"/>
    <property type="evidence" value="ECO:0007669"/>
    <property type="project" value="InterPro"/>
</dbReference>
<evidence type="ECO:0000256" key="5">
    <source>
        <dbReference type="ARBA" id="ARBA00023125"/>
    </source>
</evidence>
<dbReference type="AlphaFoldDB" id="A0A9X1WU03"/>
<dbReference type="InterPro" id="IPR001789">
    <property type="entry name" value="Sig_transdc_resp-reg_receiver"/>
</dbReference>
<keyword evidence="6" id="KW-0804">Transcription</keyword>
<dbReference type="PROSITE" id="PS51755">
    <property type="entry name" value="OMPR_PHOB"/>
    <property type="match status" value="1"/>
</dbReference>
<gene>
    <name evidence="11" type="ORF">MUG84_22995</name>
</gene>
<evidence type="ECO:0000256" key="4">
    <source>
        <dbReference type="ARBA" id="ARBA00023015"/>
    </source>
</evidence>
<keyword evidence="3" id="KW-0902">Two-component regulatory system</keyword>
<dbReference type="Gene3D" id="3.40.50.2300">
    <property type="match status" value="1"/>
</dbReference>
<evidence type="ECO:0000256" key="8">
    <source>
        <dbReference type="PROSITE-ProRule" id="PRU01091"/>
    </source>
</evidence>
<dbReference type="SMART" id="SM00448">
    <property type="entry name" value="REC"/>
    <property type="match status" value="1"/>
</dbReference>
<dbReference type="SUPFAM" id="SSF52172">
    <property type="entry name" value="CheY-like"/>
    <property type="match status" value="1"/>
</dbReference>
<dbReference type="InterPro" id="IPR039420">
    <property type="entry name" value="WalR-like"/>
</dbReference>
<keyword evidence="12" id="KW-1185">Reference proteome</keyword>
<dbReference type="GO" id="GO:0000976">
    <property type="term" value="F:transcription cis-regulatory region binding"/>
    <property type="evidence" value="ECO:0007669"/>
    <property type="project" value="TreeGrafter"/>
</dbReference>
<dbReference type="InterPro" id="IPR001867">
    <property type="entry name" value="OmpR/PhoB-type_DNA-bd"/>
</dbReference>
<dbReference type="FunFam" id="3.40.50.2300:FF:000001">
    <property type="entry name" value="DNA-binding response regulator PhoB"/>
    <property type="match status" value="1"/>
</dbReference>
<dbReference type="PANTHER" id="PTHR48111">
    <property type="entry name" value="REGULATOR OF RPOS"/>
    <property type="match status" value="1"/>
</dbReference>
<evidence type="ECO:0000256" key="2">
    <source>
        <dbReference type="ARBA" id="ARBA00022553"/>
    </source>
</evidence>
<evidence type="ECO:0000256" key="3">
    <source>
        <dbReference type="ARBA" id="ARBA00023012"/>
    </source>
</evidence>
<sequence length="228" mass="26042">MIVEDDQEISKLLKNHLEQENFTALTAFDGEEALAFVEQEKLDLILLDLMLPKLNGLDLLKKIRETTLIPVLILSAKGSELDKALGLGFGADDYISKPFSMIELTARVHAAIRRVTQYMPAAENPSTTSQILHFKGLSLDLSTFSAQVNGKFVQLTSKEFHILKLFMTHKNRAFTKEQIYHFIWEDDYFGNENVINVHISRLREKIEEDPSKPKYIQTIWGIGYKLGE</sequence>